<dbReference type="Pfam" id="PF11705">
    <property type="entry name" value="RNA_pol_3_Rpc31"/>
    <property type="match status" value="1"/>
</dbReference>
<dbReference type="Proteomes" id="UP000027135">
    <property type="component" value="Unassembled WGS sequence"/>
</dbReference>
<sequence>MAGRGRGGGRGRGRASMSFNVEQLGFTAGEALPGPVLQPPPIYPPMENKPVPLQTGVEGEYMLALKRDFVEFLRESPAFITPTAAKADIERYSDRYQVALAKKSHGELKFDWARFPPELRPQTKITGKRKQQPAKSTEKQAKIIRKSVDIVGRLDELEKKEEQQSDTEGGGDEAEGKEDEEKEDGEEGVMEDMEDDPDEEMDEGTDYINNYFDNGENYLDEEDDNLDDGPIY</sequence>
<feature type="region of interest" description="Disordered" evidence="4">
    <location>
        <begin position="119"/>
        <end position="232"/>
    </location>
</feature>
<feature type="compositionally biased region" description="Acidic residues" evidence="4">
    <location>
        <begin position="169"/>
        <end position="205"/>
    </location>
</feature>
<evidence type="ECO:0000256" key="1">
    <source>
        <dbReference type="ARBA" id="ARBA00004123"/>
    </source>
</evidence>
<dbReference type="AlphaFoldDB" id="A0A067RAN5"/>
<keyword evidence="3" id="KW-0539">Nucleus</keyword>
<comment type="subcellular location">
    <subcellularLocation>
        <location evidence="1">Nucleus</location>
    </subcellularLocation>
</comment>
<keyword evidence="5" id="KW-0240">DNA-directed RNA polymerase</keyword>
<name>A0A067RAN5_ZOONE</name>
<dbReference type="OMA" id="KDLHAPF"/>
<accession>A0A067RAN5</accession>
<evidence type="ECO:0000256" key="3">
    <source>
        <dbReference type="ARBA" id="ARBA00023242"/>
    </source>
</evidence>
<feature type="compositionally biased region" description="Acidic residues" evidence="4">
    <location>
        <begin position="218"/>
        <end position="232"/>
    </location>
</feature>
<dbReference type="PANTHER" id="PTHR15367:SF2">
    <property type="entry name" value="DNA-DIRECTED RNA POLYMERASE III SUBUNIT"/>
    <property type="match status" value="1"/>
</dbReference>
<keyword evidence="6" id="KW-1185">Reference proteome</keyword>
<reference evidence="5 6" key="1">
    <citation type="journal article" date="2014" name="Nat. Commun.">
        <title>Molecular traces of alternative social organization in a termite genome.</title>
        <authorList>
            <person name="Terrapon N."/>
            <person name="Li C."/>
            <person name="Robertson H.M."/>
            <person name="Ji L."/>
            <person name="Meng X."/>
            <person name="Booth W."/>
            <person name="Chen Z."/>
            <person name="Childers C.P."/>
            <person name="Glastad K.M."/>
            <person name="Gokhale K."/>
            <person name="Gowin J."/>
            <person name="Gronenberg W."/>
            <person name="Hermansen R.A."/>
            <person name="Hu H."/>
            <person name="Hunt B.G."/>
            <person name="Huylmans A.K."/>
            <person name="Khalil S.M."/>
            <person name="Mitchell R.D."/>
            <person name="Munoz-Torres M.C."/>
            <person name="Mustard J.A."/>
            <person name="Pan H."/>
            <person name="Reese J.T."/>
            <person name="Scharf M.E."/>
            <person name="Sun F."/>
            <person name="Vogel H."/>
            <person name="Xiao J."/>
            <person name="Yang W."/>
            <person name="Yang Z."/>
            <person name="Yang Z."/>
            <person name="Zhou J."/>
            <person name="Zhu J."/>
            <person name="Brent C.S."/>
            <person name="Elsik C.G."/>
            <person name="Goodisman M.A."/>
            <person name="Liberles D.A."/>
            <person name="Roe R.M."/>
            <person name="Vargo E.L."/>
            <person name="Vilcinskas A."/>
            <person name="Wang J."/>
            <person name="Bornberg-Bauer E."/>
            <person name="Korb J."/>
            <person name="Zhang G."/>
            <person name="Liebig J."/>
        </authorList>
    </citation>
    <scope>NUCLEOTIDE SEQUENCE [LARGE SCALE GENOMIC DNA]</scope>
    <source>
        <tissue evidence="5">Whole organism</tissue>
    </source>
</reference>
<dbReference type="eggNOG" id="ENOG502QUPX">
    <property type="taxonomic scope" value="Eukaryota"/>
</dbReference>
<protein>
    <submittedName>
        <fullName evidence="5">DNA-directed RNA polymerase III subunit RPC7</fullName>
    </submittedName>
</protein>
<dbReference type="GO" id="GO:0005666">
    <property type="term" value="C:RNA polymerase III complex"/>
    <property type="evidence" value="ECO:0007669"/>
    <property type="project" value="TreeGrafter"/>
</dbReference>
<dbReference type="OrthoDB" id="66964at2759"/>
<keyword evidence="5" id="KW-0804">Transcription</keyword>
<dbReference type="InParanoid" id="A0A067RAN5"/>
<evidence type="ECO:0000313" key="5">
    <source>
        <dbReference type="EMBL" id="KDR15690.1"/>
    </source>
</evidence>
<evidence type="ECO:0000256" key="4">
    <source>
        <dbReference type="SAM" id="MobiDB-lite"/>
    </source>
</evidence>
<feature type="region of interest" description="Disordered" evidence="4">
    <location>
        <begin position="30"/>
        <end position="51"/>
    </location>
</feature>
<gene>
    <name evidence="5" type="ORF">L798_09767</name>
</gene>
<dbReference type="PANTHER" id="PTHR15367">
    <property type="entry name" value="DNA-DIRECTED RNA POLYMERASE III"/>
    <property type="match status" value="1"/>
</dbReference>
<comment type="similarity">
    <text evidence="2">Belongs to the eukaryotic RPC7 RNA polymerase subunit family.</text>
</comment>
<evidence type="ECO:0000313" key="6">
    <source>
        <dbReference type="Proteomes" id="UP000027135"/>
    </source>
</evidence>
<dbReference type="FunCoup" id="A0A067RAN5">
    <property type="interactions" value="253"/>
</dbReference>
<dbReference type="EMBL" id="KK852818">
    <property type="protein sequence ID" value="KDR15690.1"/>
    <property type="molecule type" value="Genomic_DNA"/>
</dbReference>
<dbReference type="STRING" id="136037.A0A067RAN5"/>
<dbReference type="InterPro" id="IPR024661">
    <property type="entry name" value="RNA_pol_III_Rpc31"/>
</dbReference>
<organism evidence="5 6">
    <name type="scientific">Zootermopsis nevadensis</name>
    <name type="common">Dampwood termite</name>
    <dbReference type="NCBI Taxonomy" id="136037"/>
    <lineage>
        <taxon>Eukaryota</taxon>
        <taxon>Metazoa</taxon>
        <taxon>Ecdysozoa</taxon>
        <taxon>Arthropoda</taxon>
        <taxon>Hexapoda</taxon>
        <taxon>Insecta</taxon>
        <taxon>Pterygota</taxon>
        <taxon>Neoptera</taxon>
        <taxon>Polyneoptera</taxon>
        <taxon>Dictyoptera</taxon>
        <taxon>Blattodea</taxon>
        <taxon>Blattoidea</taxon>
        <taxon>Termitoidae</taxon>
        <taxon>Termopsidae</taxon>
        <taxon>Zootermopsis</taxon>
    </lineage>
</organism>
<evidence type="ECO:0000256" key="2">
    <source>
        <dbReference type="ARBA" id="ARBA00008352"/>
    </source>
</evidence>
<dbReference type="GO" id="GO:0006383">
    <property type="term" value="P:transcription by RNA polymerase III"/>
    <property type="evidence" value="ECO:0007669"/>
    <property type="project" value="InterPro"/>
</dbReference>
<feature type="compositionally biased region" description="Basic and acidic residues" evidence="4">
    <location>
        <begin position="136"/>
        <end position="163"/>
    </location>
</feature>
<proteinExistence type="inferred from homology"/>